<evidence type="ECO:0000256" key="6">
    <source>
        <dbReference type="ARBA" id="ARBA00022840"/>
    </source>
</evidence>
<evidence type="ECO:0000259" key="7">
    <source>
        <dbReference type="PROSITE" id="PS50109"/>
    </source>
</evidence>
<dbReference type="GO" id="GO:0004673">
    <property type="term" value="F:protein histidine kinase activity"/>
    <property type="evidence" value="ECO:0007669"/>
    <property type="project" value="UniProtKB-EC"/>
</dbReference>
<dbReference type="EC" id="2.7.13.3" evidence="2"/>
<dbReference type="SMART" id="SM00387">
    <property type="entry name" value="HATPase_c"/>
    <property type="match status" value="1"/>
</dbReference>
<dbReference type="InterPro" id="IPR035965">
    <property type="entry name" value="PAS-like_dom_sf"/>
</dbReference>
<evidence type="ECO:0000256" key="5">
    <source>
        <dbReference type="ARBA" id="ARBA00022777"/>
    </source>
</evidence>
<dbReference type="GeneID" id="44080394"/>
<organism evidence="8 9">
    <name type="scientific">Halogeometricum borinquense</name>
    <dbReference type="NCBI Taxonomy" id="60847"/>
    <lineage>
        <taxon>Archaea</taxon>
        <taxon>Methanobacteriati</taxon>
        <taxon>Methanobacteriota</taxon>
        <taxon>Stenosarchaea group</taxon>
        <taxon>Halobacteria</taxon>
        <taxon>Halobacteriales</taxon>
        <taxon>Haloferacaceae</taxon>
        <taxon>Halogeometricum</taxon>
    </lineage>
</organism>
<evidence type="ECO:0000256" key="2">
    <source>
        <dbReference type="ARBA" id="ARBA00012438"/>
    </source>
</evidence>
<evidence type="ECO:0000313" key="9">
    <source>
        <dbReference type="Proteomes" id="UP000465846"/>
    </source>
</evidence>
<reference evidence="8 9" key="1">
    <citation type="submission" date="2020-02" db="EMBL/GenBank/DDBJ databases">
        <title>Whole genome sequence of Halogeometricum borinquense strain wsp4.</title>
        <authorList>
            <person name="Verma D.K."/>
            <person name="Gopal K."/>
            <person name="Prasad E.S."/>
        </authorList>
    </citation>
    <scope>NUCLEOTIDE SEQUENCE [LARGE SCALE GENOMIC DNA]</scope>
    <source>
        <strain evidence="9">wsp4</strain>
    </source>
</reference>
<dbReference type="SUPFAM" id="SSF55785">
    <property type="entry name" value="PYP-like sensor domain (PAS domain)"/>
    <property type="match status" value="1"/>
</dbReference>
<keyword evidence="5" id="KW-0418">Kinase</keyword>
<dbReference type="Proteomes" id="UP000465846">
    <property type="component" value="Chromosome"/>
</dbReference>
<dbReference type="SUPFAM" id="SSF55874">
    <property type="entry name" value="ATPase domain of HSP90 chaperone/DNA topoisomerase II/histidine kinase"/>
    <property type="match status" value="1"/>
</dbReference>
<keyword evidence="6" id="KW-0067">ATP-binding</keyword>
<evidence type="ECO:0000256" key="1">
    <source>
        <dbReference type="ARBA" id="ARBA00000085"/>
    </source>
</evidence>
<dbReference type="RefSeq" id="WP_163486967.1">
    <property type="nucleotide sequence ID" value="NZ_CP048739.1"/>
</dbReference>
<feature type="domain" description="Histidine kinase" evidence="7">
    <location>
        <begin position="147"/>
        <end position="334"/>
    </location>
</feature>
<evidence type="ECO:0000313" key="8">
    <source>
        <dbReference type="EMBL" id="QIB75172.1"/>
    </source>
</evidence>
<name>A0A6C0UI38_9EURY</name>
<evidence type="ECO:0000256" key="3">
    <source>
        <dbReference type="ARBA" id="ARBA00022679"/>
    </source>
</evidence>
<dbReference type="InterPro" id="IPR013656">
    <property type="entry name" value="PAS_4"/>
</dbReference>
<dbReference type="PROSITE" id="PS50109">
    <property type="entry name" value="HIS_KIN"/>
    <property type="match status" value="1"/>
</dbReference>
<dbReference type="GO" id="GO:0005524">
    <property type="term" value="F:ATP binding"/>
    <property type="evidence" value="ECO:0007669"/>
    <property type="project" value="UniProtKB-KW"/>
</dbReference>
<dbReference type="InterPro" id="IPR003594">
    <property type="entry name" value="HATPase_dom"/>
</dbReference>
<dbReference type="Pfam" id="PF02518">
    <property type="entry name" value="HATPase_c"/>
    <property type="match status" value="1"/>
</dbReference>
<dbReference type="Pfam" id="PF08448">
    <property type="entry name" value="PAS_4"/>
    <property type="match status" value="1"/>
</dbReference>
<dbReference type="Gene3D" id="3.30.450.20">
    <property type="entry name" value="PAS domain"/>
    <property type="match status" value="1"/>
</dbReference>
<gene>
    <name evidence="8" type="ORF">G3I44_13295</name>
</gene>
<dbReference type="PANTHER" id="PTHR44936">
    <property type="entry name" value="SENSOR PROTEIN CREC"/>
    <property type="match status" value="1"/>
</dbReference>
<evidence type="ECO:0000256" key="4">
    <source>
        <dbReference type="ARBA" id="ARBA00022741"/>
    </source>
</evidence>
<dbReference type="InterPro" id="IPR036890">
    <property type="entry name" value="HATPase_C_sf"/>
</dbReference>
<sequence length="340" mass="37523">MGAASLPEQGFDELPTEVAILDSQGEIVITNRAWRTFASANGYTGDLTFSGVNYLEVCDAVRHDCEEAALAADGIRRVLAGEDDMFALDYPCHSPTERRWFLMRAVPFKSASNDQYAVVMHLEITDRRLAEHRVKAQNDRFKMLAYVLSTNLHGPLSEAIAAARQLEQRDEAAGNTLVQTLEQIETVVKTGTALAEADSTIEQVPVTLREQAEVAWERSQNENASFLVVDSRIFLAEPNLLQLLFDVLFSNALEHGGDTARIRVGTTYTGFYVEDDGPGIDPANRERIFESGVVINSTAEREGMGLPIAARIAELHDWSVHAEQSNLGGTRVEVNGIEWV</sequence>
<comment type="catalytic activity">
    <reaction evidence="1">
        <text>ATP + protein L-histidine = ADP + protein N-phospho-L-histidine.</text>
        <dbReference type="EC" id="2.7.13.3"/>
    </reaction>
</comment>
<accession>A0A6C0UI38</accession>
<dbReference type="CDD" id="cd00075">
    <property type="entry name" value="HATPase"/>
    <property type="match status" value="1"/>
</dbReference>
<dbReference type="PANTHER" id="PTHR44936:SF10">
    <property type="entry name" value="SENSOR PROTEIN RSTB"/>
    <property type="match status" value="1"/>
</dbReference>
<keyword evidence="3" id="KW-0808">Transferase</keyword>
<dbReference type="AlphaFoldDB" id="A0A6C0UI38"/>
<protein>
    <recommendedName>
        <fullName evidence="2">histidine kinase</fullName>
        <ecNumber evidence="2">2.7.13.3</ecNumber>
    </recommendedName>
</protein>
<keyword evidence="4" id="KW-0547">Nucleotide-binding</keyword>
<dbReference type="Gene3D" id="3.30.565.10">
    <property type="entry name" value="Histidine kinase-like ATPase, C-terminal domain"/>
    <property type="match status" value="1"/>
</dbReference>
<dbReference type="InterPro" id="IPR005467">
    <property type="entry name" value="His_kinase_dom"/>
</dbReference>
<dbReference type="InterPro" id="IPR050980">
    <property type="entry name" value="2C_sensor_his_kinase"/>
</dbReference>
<proteinExistence type="predicted"/>
<dbReference type="EMBL" id="CP048739">
    <property type="protein sequence ID" value="QIB75172.1"/>
    <property type="molecule type" value="Genomic_DNA"/>
</dbReference>